<evidence type="ECO:0000259" key="14">
    <source>
        <dbReference type="PROSITE" id="PS50222"/>
    </source>
</evidence>
<keyword evidence="9" id="KW-1133">Transmembrane helix</keyword>
<comment type="subcellular location">
    <subcellularLocation>
        <location evidence="1">Mitochondrion inner membrane</location>
        <topology evidence="1">Multi-pass membrane protein</topology>
    </subcellularLocation>
</comment>
<accession>A0A0M0KXL6</accession>
<reference evidence="16" key="1">
    <citation type="journal article" date="2015" name="PLoS Genet.">
        <title>Genome Sequence and Transcriptome Analyses of Chrysochromulina tobin: Metabolic Tools for Enhanced Algal Fitness in the Prominent Order Prymnesiales (Haptophyceae).</title>
        <authorList>
            <person name="Hovde B.T."/>
            <person name="Deodato C.R."/>
            <person name="Hunsperger H.M."/>
            <person name="Ryken S.A."/>
            <person name="Yost W."/>
            <person name="Jha R.K."/>
            <person name="Patterson J."/>
            <person name="Monnat R.J. Jr."/>
            <person name="Barlow S.B."/>
            <person name="Starkenburg S.R."/>
            <person name="Cattolico R.A."/>
        </authorList>
    </citation>
    <scope>NUCLEOTIDE SEQUENCE</scope>
    <source>
        <strain evidence="16">CCMP291</strain>
    </source>
</reference>
<dbReference type="Pfam" id="PF00153">
    <property type="entry name" value="Mito_carr"/>
    <property type="match status" value="3"/>
</dbReference>
<feature type="domain" description="EF-hand" evidence="14">
    <location>
        <begin position="14"/>
        <end position="49"/>
    </location>
</feature>
<dbReference type="SMART" id="SM00054">
    <property type="entry name" value="EFh"/>
    <property type="match status" value="3"/>
</dbReference>
<dbReference type="Gene3D" id="1.10.238.10">
    <property type="entry name" value="EF-hand"/>
    <property type="match status" value="1"/>
</dbReference>
<dbReference type="PROSITE" id="PS50222">
    <property type="entry name" value="EF_HAND_2"/>
    <property type="match status" value="3"/>
</dbReference>
<keyword evidence="8" id="KW-0106">Calcium</keyword>
<dbReference type="PROSITE" id="PS00018">
    <property type="entry name" value="EF_HAND_1"/>
    <property type="match status" value="2"/>
</dbReference>
<protein>
    <submittedName>
        <fullName evidence="15">Calcium-binding mitochondrial carrier protein s-1</fullName>
    </submittedName>
</protein>
<feature type="domain" description="EF-hand" evidence="14">
    <location>
        <begin position="81"/>
        <end position="116"/>
    </location>
</feature>
<organism evidence="15 16">
    <name type="scientific">Chrysochromulina tobinii</name>
    <dbReference type="NCBI Taxonomy" id="1460289"/>
    <lineage>
        <taxon>Eukaryota</taxon>
        <taxon>Haptista</taxon>
        <taxon>Haptophyta</taxon>
        <taxon>Prymnesiophyceae</taxon>
        <taxon>Prymnesiales</taxon>
        <taxon>Chrysochromulinaceae</taxon>
        <taxon>Chrysochromulina</taxon>
    </lineage>
</organism>
<dbReference type="GO" id="GO:0005509">
    <property type="term" value="F:calcium ion binding"/>
    <property type="evidence" value="ECO:0007669"/>
    <property type="project" value="InterPro"/>
</dbReference>
<dbReference type="GO" id="GO:0005743">
    <property type="term" value="C:mitochondrial inner membrane"/>
    <property type="evidence" value="ECO:0007669"/>
    <property type="project" value="UniProtKB-SubCell"/>
</dbReference>
<dbReference type="SUPFAM" id="SSF103506">
    <property type="entry name" value="Mitochondrial carrier"/>
    <property type="match status" value="1"/>
</dbReference>
<dbReference type="Gene3D" id="1.50.40.10">
    <property type="entry name" value="Mitochondrial carrier domain"/>
    <property type="match status" value="1"/>
</dbReference>
<gene>
    <name evidence="15" type="ORF">Ctob_014074</name>
</gene>
<dbReference type="InterPro" id="IPR002048">
    <property type="entry name" value="EF_hand_dom"/>
</dbReference>
<keyword evidence="4 12" id="KW-0812">Transmembrane</keyword>
<dbReference type="InterPro" id="IPR018108">
    <property type="entry name" value="MCP_transmembrane"/>
</dbReference>
<evidence type="ECO:0000256" key="12">
    <source>
        <dbReference type="PROSITE-ProRule" id="PRU00282"/>
    </source>
</evidence>
<evidence type="ECO:0000256" key="9">
    <source>
        <dbReference type="ARBA" id="ARBA00022989"/>
    </source>
</evidence>
<dbReference type="PANTHER" id="PTHR24089">
    <property type="entry name" value="SOLUTE CARRIER FAMILY 25"/>
    <property type="match status" value="1"/>
</dbReference>
<feature type="repeat" description="Solcar" evidence="12">
    <location>
        <begin position="190"/>
        <end position="276"/>
    </location>
</feature>
<evidence type="ECO:0000256" key="2">
    <source>
        <dbReference type="ARBA" id="ARBA00006375"/>
    </source>
</evidence>
<dbReference type="PROSITE" id="PS50920">
    <property type="entry name" value="SOLCAR"/>
    <property type="match status" value="3"/>
</dbReference>
<dbReference type="InterPro" id="IPR011992">
    <property type="entry name" value="EF-hand-dom_pair"/>
</dbReference>
<comment type="caution">
    <text evidence="15">The sequence shown here is derived from an EMBL/GenBank/DDBJ whole genome shotgun (WGS) entry which is preliminary data.</text>
</comment>
<evidence type="ECO:0000256" key="6">
    <source>
        <dbReference type="ARBA" id="ARBA00022737"/>
    </source>
</evidence>
<evidence type="ECO:0000256" key="3">
    <source>
        <dbReference type="ARBA" id="ARBA00022448"/>
    </source>
</evidence>
<dbReference type="InterPro" id="IPR018247">
    <property type="entry name" value="EF_Hand_1_Ca_BS"/>
</dbReference>
<keyword evidence="16" id="KW-1185">Reference proteome</keyword>
<keyword evidence="3 13" id="KW-0813">Transport</keyword>
<dbReference type="Proteomes" id="UP000037460">
    <property type="component" value="Unassembled WGS sequence"/>
</dbReference>
<evidence type="ECO:0000256" key="1">
    <source>
        <dbReference type="ARBA" id="ARBA00004448"/>
    </source>
</evidence>
<name>A0A0M0KXL6_9EUKA</name>
<evidence type="ECO:0000256" key="13">
    <source>
        <dbReference type="RuleBase" id="RU000488"/>
    </source>
</evidence>
<dbReference type="Pfam" id="PF13499">
    <property type="entry name" value="EF-hand_7"/>
    <property type="match status" value="2"/>
</dbReference>
<dbReference type="PRINTS" id="PR00926">
    <property type="entry name" value="MITOCARRIER"/>
</dbReference>
<dbReference type="FunFam" id="1.50.40.10:FF:000016">
    <property type="entry name" value="Solute carrier family 25 member 23"/>
    <property type="match status" value="1"/>
</dbReference>
<feature type="repeat" description="Solcar" evidence="12">
    <location>
        <begin position="284"/>
        <end position="369"/>
    </location>
</feature>
<keyword evidence="6" id="KW-0677">Repeat</keyword>
<dbReference type="GO" id="GO:0055085">
    <property type="term" value="P:transmembrane transport"/>
    <property type="evidence" value="ECO:0007669"/>
    <property type="project" value="InterPro"/>
</dbReference>
<feature type="repeat" description="Solcar" evidence="12">
    <location>
        <begin position="381"/>
        <end position="469"/>
    </location>
</feature>
<keyword evidence="7" id="KW-0999">Mitochondrion inner membrane</keyword>
<dbReference type="InterPro" id="IPR002067">
    <property type="entry name" value="MCP"/>
</dbReference>
<dbReference type="EMBL" id="JWZX01000569">
    <property type="protein sequence ID" value="KOO43560.1"/>
    <property type="molecule type" value="Genomic_DNA"/>
</dbReference>
<feature type="domain" description="EF-hand" evidence="14">
    <location>
        <begin position="50"/>
        <end position="78"/>
    </location>
</feature>
<evidence type="ECO:0000256" key="10">
    <source>
        <dbReference type="ARBA" id="ARBA00023128"/>
    </source>
</evidence>
<evidence type="ECO:0000256" key="8">
    <source>
        <dbReference type="ARBA" id="ARBA00022837"/>
    </source>
</evidence>
<evidence type="ECO:0000256" key="5">
    <source>
        <dbReference type="ARBA" id="ARBA00022723"/>
    </source>
</evidence>
<evidence type="ECO:0000256" key="7">
    <source>
        <dbReference type="ARBA" id="ARBA00022792"/>
    </source>
</evidence>
<comment type="similarity">
    <text evidence="2 13">Belongs to the mitochondrial carrier (TC 2.A.29) family.</text>
</comment>
<keyword evidence="5" id="KW-0479">Metal-binding</keyword>
<evidence type="ECO:0000256" key="4">
    <source>
        <dbReference type="ARBA" id="ARBA00022692"/>
    </source>
</evidence>
<dbReference type="InterPro" id="IPR023395">
    <property type="entry name" value="MCP_dom_sf"/>
</dbReference>
<dbReference type="OrthoDB" id="270584at2759"/>
<dbReference type="AlphaFoldDB" id="A0A0M0KXL6"/>
<keyword evidence="10" id="KW-0496">Mitochondrion</keyword>
<evidence type="ECO:0000256" key="11">
    <source>
        <dbReference type="ARBA" id="ARBA00023136"/>
    </source>
</evidence>
<proteinExistence type="inferred from homology"/>
<dbReference type="SUPFAM" id="SSF47473">
    <property type="entry name" value="EF-hand"/>
    <property type="match status" value="1"/>
</dbReference>
<evidence type="ECO:0000313" key="15">
    <source>
        <dbReference type="EMBL" id="KOO43560.1"/>
    </source>
</evidence>
<sequence>MSPLPAPRTRGEPTLSTKLEHEFFRLDSSRSGTLSKEEVAEGLRGRGLPCSKDDIERFFRRVDVDGDGVIGEEEYRKFAIERVEECRSVYQTVDENGDGRLTAAELRSAAHHLGFSISSSQLRSLLNQAQEESDGVIPFENFCLFLLLLPAVNPQATFEALSMGYVEGSQSEYSPAAEVVSSSERKTLLATLAFKAYSGSVAGGISRTATAPLDRLKTLMQASPPGQPSRGMLAGLRSIYAEGGMSAFFRGNTANVLKIAPETSIKFISFDLLKGYIARDRGNPTGAERFVAGGGAGAIGQVAVYPLEICKTRLAIAAPGVYAGLLDCLRSVVQREGVGALYKGLGTSVIGIVPYAGIDLAVNSALKDVASRVYSARGEEPGVSAVLACGMISSTMAMLCTYPINLVRTRLQASGMPGTTEYAGPLDVVRQAVRAGGFSALYQGLLPNLLKVLPATSISYAVYDRLCKDAPGGKKGAPPG</sequence>
<keyword evidence="11 12" id="KW-0472">Membrane</keyword>
<evidence type="ECO:0000313" key="16">
    <source>
        <dbReference type="Proteomes" id="UP000037460"/>
    </source>
</evidence>